<sequence length="62" mass="6784">MSKNSQIRPSVSCGQKNRVSHACITSKETFRRAMGHEINQGTSSIGAEDCQCPHCALDNFSK</sequence>
<organism evidence="1 2">
    <name type="scientific">Botryotinia fuckeliana (strain T4)</name>
    <name type="common">Noble rot fungus</name>
    <name type="synonym">Botrytis cinerea</name>
    <dbReference type="NCBI Taxonomy" id="999810"/>
    <lineage>
        <taxon>Eukaryota</taxon>
        <taxon>Fungi</taxon>
        <taxon>Dikarya</taxon>
        <taxon>Ascomycota</taxon>
        <taxon>Pezizomycotina</taxon>
        <taxon>Leotiomycetes</taxon>
        <taxon>Helotiales</taxon>
        <taxon>Sclerotiniaceae</taxon>
        <taxon>Botrytis</taxon>
    </lineage>
</organism>
<proteinExistence type="predicted"/>
<reference evidence="2" key="1">
    <citation type="journal article" date="2011" name="PLoS Genet.">
        <title>Genomic analysis of the necrotrophic fungal pathogens Sclerotinia sclerotiorum and Botrytis cinerea.</title>
        <authorList>
            <person name="Amselem J."/>
            <person name="Cuomo C.A."/>
            <person name="van Kan J.A."/>
            <person name="Viaud M."/>
            <person name="Benito E.P."/>
            <person name="Couloux A."/>
            <person name="Coutinho P.M."/>
            <person name="de Vries R.P."/>
            <person name="Dyer P.S."/>
            <person name="Fillinger S."/>
            <person name="Fournier E."/>
            <person name="Gout L."/>
            <person name="Hahn M."/>
            <person name="Kohn L."/>
            <person name="Lapalu N."/>
            <person name="Plummer K.M."/>
            <person name="Pradier J.M."/>
            <person name="Quevillon E."/>
            <person name="Sharon A."/>
            <person name="Simon A."/>
            <person name="ten Have A."/>
            <person name="Tudzynski B."/>
            <person name="Tudzynski P."/>
            <person name="Wincker P."/>
            <person name="Andrew M."/>
            <person name="Anthouard V."/>
            <person name="Beever R.E."/>
            <person name="Beffa R."/>
            <person name="Benoit I."/>
            <person name="Bouzid O."/>
            <person name="Brault B."/>
            <person name="Chen Z."/>
            <person name="Choquer M."/>
            <person name="Collemare J."/>
            <person name="Cotton P."/>
            <person name="Danchin E.G."/>
            <person name="Da Silva C."/>
            <person name="Gautier A."/>
            <person name="Giraud C."/>
            <person name="Giraud T."/>
            <person name="Gonzalez C."/>
            <person name="Grossetete S."/>
            <person name="Guldener U."/>
            <person name="Henrissat B."/>
            <person name="Howlett B.J."/>
            <person name="Kodira C."/>
            <person name="Kretschmer M."/>
            <person name="Lappartient A."/>
            <person name="Leroch M."/>
            <person name="Levis C."/>
            <person name="Mauceli E."/>
            <person name="Neuveglise C."/>
            <person name="Oeser B."/>
            <person name="Pearson M."/>
            <person name="Poulain J."/>
            <person name="Poussereau N."/>
            <person name="Quesneville H."/>
            <person name="Rascle C."/>
            <person name="Schumacher J."/>
            <person name="Segurens B."/>
            <person name="Sexton A."/>
            <person name="Silva E."/>
            <person name="Sirven C."/>
            <person name="Soanes D.M."/>
            <person name="Talbot N.J."/>
            <person name="Templeton M."/>
            <person name="Yandava C."/>
            <person name="Yarden O."/>
            <person name="Zeng Q."/>
            <person name="Rollins J.A."/>
            <person name="Lebrun M.H."/>
            <person name="Dickman M."/>
        </authorList>
    </citation>
    <scope>NUCLEOTIDE SEQUENCE [LARGE SCALE GENOMIC DNA]</scope>
    <source>
        <strain evidence="2">T4</strain>
    </source>
</reference>
<evidence type="ECO:0000313" key="1">
    <source>
        <dbReference type="EMBL" id="CCD56073.1"/>
    </source>
</evidence>
<name>G2YWS5_BOTF4</name>
<accession>G2YWS5</accession>
<dbReference type="EMBL" id="FQ790358">
    <property type="protein sequence ID" value="CCD56073.1"/>
    <property type="molecule type" value="Genomic_DNA"/>
</dbReference>
<dbReference type="HOGENOM" id="CLU_2903970_0_0_1"/>
<dbReference type="InParanoid" id="G2YWS5"/>
<dbReference type="Proteomes" id="UP000008177">
    <property type="component" value="Unplaced contigs"/>
</dbReference>
<protein>
    <submittedName>
        <fullName evidence="1">Uncharacterized protein</fullName>
    </submittedName>
</protein>
<evidence type="ECO:0000313" key="2">
    <source>
        <dbReference type="Proteomes" id="UP000008177"/>
    </source>
</evidence>
<dbReference type="AlphaFoldDB" id="G2YWS5"/>
<gene>
    <name evidence="1" type="ORF">BofuT4_uP152050.1</name>
</gene>